<evidence type="ECO:0000313" key="3">
    <source>
        <dbReference type="Proteomes" id="UP001596495"/>
    </source>
</evidence>
<evidence type="ECO:0000313" key="2">
    <source>
        <dbReference type="EMBL" id="MFC7435485.1"/>
    </source>
</evidence>
<dbReference type="EMBL" id="JBHTBX010000008">
    <property type="protein sequence ID" value="MFC7435485.1"/>
    <property type="molecule type" value="Genomic_DNA"/>
</dbReference>
<dbReference type="RefSeq" id="WP_374639683.1">
    <property type="nucleotide sequence ID" value="NZ_JBHTBX010000008.1"/>
</dbReference>
<dbReference type="Pfam" id="PF12276">
    <property type="entry name" value="DUF3617"/>
    <property type="match status" value="1"/>
</dbReference>
<keyword evidence="3" id="KW-1185">Reference proteome</keyword>
<keyword evidence="1" id="KW-0732">Signal</keyword>
<reference evidence="3" key="1">
    <citation type="journal article" date="2019" name="Int. J. Syst. Evol. Microbiol.">
        <title>The Global Catalogue of Microorganisms (GCM) 10K type strain sequencing project: providing services to taxonomists for standard genome sequencing and annotation.</title>
        <authorList>
            <consortium name="The Broad Institute Genomics Platform"/>
            <consortium name="The Broad Institute Genome Sequencing Center for Infectious Disease"/>
            <person name="Wu L."/>
            <person name="Ma J."/>
        </authorList>
    </citation>
    <scope>NUCLEOTIDE SEQUENCE [LARGE SCALE GENOMIC DNA]</scope>
    <source>
        <strain evidence="3">CCUG 54518</strain>
    </source>
</reference>
<protein>
    <submittedName>
        <fullName evidence="2">DUF3617 domain-containing protein</fullName>
    </submittedName>
</protein>
<dbReference type="Proteomes" id="UP001596495">
    <property type="component" value="Unassembled WGS sequence"/>
</dbReference>
<feature type="signal peptide" evidence="1">
    <location>
        <begin position="1"/>
        <end position="22"/>
    </location>
</feature>
<gene>
    <name evidence="2" type="ORF">ACFQNJ_13305</name>
</gene>
<dbReference type="InterPro" id="IPR022061">
    <property type="entry name" value="DUF3617"/>
</dbReference>
<accession>A0ABW2RBM0</accession>
<proteinExistence type="predicted"/>
<organism evidence="2 3">
    <name type="scientific">Hydrogenophaga bisanensis</name>
    <dbReference type="NCBI Taxonomy" id="439611"/>
    <lineage>
        <taxon>Bacteria</taxon>
        <taxon>Pseudomonadati</taxon>
        <taxon>Pseudomonadota</taxon>
        <taxon>Betaproteobacteria</taxon>
        <taxon>Burkholderiales</taxon>
        <taxon>Comamonadaceae</taxon>
        <taxon>Hydrogenophaga</taxon>
    </lineage>
</organism>
<comment type="caution">
    <text evidence="2">The sequence shown here is derived from an EMBL/GenBank/DDBJ whole genome shotgun (WGS) entry which is preliminary data.</text>
</comment>
<feature type="chain" id="PRO_5045182113" evidence="1">
    <location>
        <begin position="23"/>
        <end position="185"/>
    </location>
</feature>
<name>A0ABW2RBM0_9BURK</name>
<evidence type="ECO:0000256" key="1">
    <source>
        <dbReference type="SAM" id="SignalP"/>
    </source>
</evidence>
<sequence length="185" mass="19739">MRLSSRLLSLGLMALLSSVAHAQSTKPGLWEINQKVGGNPEMDKAMAEMQQQLASMPPAQRKQMEQMMAAQGVKLGQGGGMSVQVCVTPEMAAQQEVPVQKEGDCTTKVQSRSGNTMKVAFSCKNPPSSGEGTYVFRGDTGYDMKMLVKTTEGGKPVTTTMEGTGRWLGADCGKVKPITLPPGKK</sequence>